<dbReference type="PROSITE" id="PS51257">
    <property type="entry name" value="PROKAR_LIPOPROTEIN"/>
    <property type="match status" value="1"/>
</dbReference>
<evidence type="ECO:0000313" key="1">
    <source>
        <dbReference type="EMBL" id="JAD54315.1"/>
    </source>
</evidence>
<accession>A0A0A9AZG0</accession>
<protein>
    <submittedName>
        <fullName evidence="1">Uncharacterized protein</fullName>
    </submittedName>
</protein>
<dbReference type="AlphaFoldDB" id="A0A0A9AZG0"/>
<dbReference type="EMBL" id="GBRH01243580">
    <property type="protein sequence ID" value="JAD54315.1"/>
    <property type="molecule type" value="Transcribed_RNA"/>
</dbReference>
<name>A0A0A9AZG0_ARUDO</name>
<organism evidence="1">
    <name type="scientific">Arundo donax</name>
    <name type="common">Giant reed</name>
    <name type="synonym">Donax arundinaceus</name>
    <dbReference type="NCBI Taxonomy" id="35708"/>
    <lineage>
        <taxon>Eukaryota</taxon>
        <taxon>Viridiplantae</taxon>
        <taxon>Streptophyta</taxon>
        <taxon>Embryophyta</taxon>
        <taxon>Tracheophyta</taxon>
        <taxon>Spermatophyta</taxon>
        <taxon>Magnoliopsida</taxon>
        <taxon>Liliopsida</taxon>
        <taxon>Poales</taxon>
        <taxon>Poaceae</taxon>
        <taxon>PACMAD clade</taxon>
        <taxon>Arundinoideae</taxon>
        <taxon>Arundineae</taxon>
        <taxon>Arundo</taxon>
    </lineage>
</organism>
<reference evidence="1" key="2">
    <citation type="journal article" date="2015" name="Data Brief">
        <title>Shoot transcriptome of the giant reed, Arundo donax.</title>
        <authorList>
            <person name="Barrero R.A."/>
            <person name="Guerrero F.D."/>
            <person name="Moolhuijzen P."/>
            <person name="Goolsby J.A."/>
            <person name="Tidwell J."/>
            <person name="Bellgard S.E."/>
            <person name="Bellgard M.I."/>
        </authorList>
    </citation>
    <scope>NUCLEOTIDE SEQUENCE</scope>
    <source>
        <tissue evidence="1">Shoot tissue taken approximately 20 cm above the soil surface</tissue>
    </source>
</reference>
<reference evidence="1" key="1">
    <citation type="submission" date="2014-09" db="EMBL/GenBank/DDBJ databases">
        <authorList>
            <person name="Magalhaes I.L.F."/>
            <person name="Oliveira U."/>
            <person name="Santos F.R."/>
            <person name="Vidigal T.H.D.A."/>
            <person name="Brescovit A.D."/>
            <person name="Santos A.J."/>
        </authorList>
    </citation>
    <scope>NUCLEOTIDE SEQUENCE</scope>
    <source>
        <tissue evidence="1">Shoot tissue taken approximately 20 cm above the soil surface</tissue>
    </source>
</reference>
<proteinExistence type="predicted"/>
<sequence length="63" mass="6898">MPQPGSRDANSWCLVACISSWPGLTSCKQCFTAWLSRYVGISRFSSARLTGCKQLSANDIINI</sequence>